<gene>
    <name evidence="1" type="ORF">LCGC14_1829640</name>
</gene>
<accession>A0A0F9GGG5</accession>
<organism evidence="1">
    <name type="scientific">marine sediment metagenome</name>
    <dbReference type="NCBI Taxonomy" id="412755"/>
    <lineage>
        <taxon>unclassified sequences</taxon>
        <taxon>metagenomes</taxon>
        <taxon>ecological metagenomes</taxon>
    </lineage>
</organism>
<comment type="caution">
    <text evidence="1">The sequence shown here is derived from an EMBL/GenBank/DDBJ whole genome shotgun (WGS) entry which is preliminary data.</text>
</comment>
<dbReference type="AlphaFoldDB" id="A0A0F9GGG5"/>
<feature type="non-terminal residue" evidence="1">
    <location>
        <position position="77"/>
    </location>
</feature>
<protein>
    <submittedName>
        <fullName evidence="1">Uncharacterized protein</fullName>
    </submittedName>
</protein>
<evidence type="ECO:0000313" key="1">
    <source>
        <dbReference type="EMBL" id="KKL97919.1"/>
    </source>
</evidence>
<sequence>MKKRFKQWLKNRMGIARIDSALQDTDQVIQTMRKELNDIGVDFRQTKQEMQSALKLNGPRKLKNIMIDDDPLIKNTK</sequence>
<reference evidence="1" key="1">
    <citation type="journal article" date="2015" name="Nature">
        <title>Complex archaea that bridge the gap between prokaryotes and eukaryotes.</title>
        <authorList>
            <person name="Spang A."/>
            <person name="Saw J.H."/>
            <person name="Jorgensen S.L."/>
            <person name="Zaremba-Niedzwiedzka K."/>
            <person name="Martijn J."/>
            <person name="Lind A.E."/>
            <person name="van Eijk R."/>
            <person name="Schleper C."/>
            <person name="Guy L."/>
            <person name="Ettema T.J."/>
        </authorList>
    </citation>
    <scope>NUCLEOTIDE SEQUENCE</scope>
</reference>
<proteinExistence type="predicted"/>
<name>A0A0F9GGG5_9ZZZZ</name>
<dbReference type="EMBL" id="LAZR01018047">
    <property type="protein sequence ID" value="KKL97919.1"/>
    <property type="molecule type" value="Genomic_DNA"/>
</dbReference>